<dbReference type="RefSeq" id="WP_010602660.1">
    <property type="nucleotide sequence ID" value="NZ_JAPJUH010000002.1"/>
</dbReference>
<evidence type="ECO:0000256" key="1">
    <source>
        <dbReference type="SAM" id="Phobius"/>
    </source>
</evidence>
<name>A0A9X3DBU9_9SPHI</name>
<dbReference type="EMBL" id="JAPJUH010000002">
    <property type="protein sequence ID" value="MCX3264754.1"/>
    <property type="molecule type" value="Genomic_DNA"/>
</dbReference>
<accession>A0A9X3DBU9</accession>
<protein>
    <submittedName>
        <fullName evidence="2">Uncharacterized protein</fullName>
    </submittedName>
</protein>
<evidence type="ECO:0000313" key="2">
    <source>
        <dbReference type="EMBL" id="MCX3264754.1"/>
    </source>
</evidence>
<feature type="transmembrane region" description="Helical" evidence="1">
    <location>
        <begin position="238"/>
        <end position="260"/>
    </location>
</feature>
<evidence type="ECO:0000313" key="3">
    <source>
        <dbReference type="Proteomes" id="UP001142592"/>
    </source>
</evidence>
<keyword evidence="1" id="KW-0472">Membrane</keyword>
<feature type="transmembrane region" description="Helical" evidence="1">
    <location>
        <begin position="106"/>
        <end position="128"/>
    </location>
</feature>
<comment type="caution">
    <text evidence="2">The sequence shown here is derived from an EMBL/GenBank/DDBJ whole genome shotgun (WGS) entry which is preliminary data.</text>
</comment>
<reference evidence="2" key="1">
    <citation type="submission" date="2022-11" db="EMBL/GenBank/DDBJ databases">
        <authorList>
            <person name="Graham C."/>
            <person name="Newman J.D."/>
        </authorList>
    </citation>
    <scope>NUCLEOTIDE SEQUENCE</scope>
    <source>
        <strain evidence="2">DSM 19486</strain>
    </source>
</reference>
<feature type="transmembrane region" description="Helical" evidence="1">
    <location>
        <begin position="174"/>
        <end position="191"/>
    </location>
</feature>
<dbReference type="Proteomes" id="UP001142592">
    <property type="component" value="Unassembled WGS sequence"/>
</dbReference>
<keyword evidence="1" id="KW-0812">Transmembrane</keyword>
<feature type="transmembrane region" description="Helical" evidence="1">
    <location>
        <begin position="24"/>
        <end position="44"/>
    </location>
</feature>
<sequence length="267" mass="31024">MNNTFNINRFGLLLKRQWLDFGKVYLGTLIILTGILVVAYWIFMPSTDNIMLNIRKSPELSFRYLVFTFLGFFFISIVASSYFINLGKKADSIVELMIPASIFEKFVSGVFYTSILSTSSFLLVFYLVDLAFVTFFNGQISHMIDSNLALKPAETIVNEVSNDTQYLNYFKYNLISPFTVTSIFLLGSIYFKRFHYIKTAIVVILFTVLWVSLTFYFMNLMIADTVWIGNQYWHNDSHIFLIFSLVALVVTIAFWITTYIRLKEKEV</sequence>
<keyword evidence="1" id="KW-1133">Transmembrane helix</keyword>
<keyword evidence="3" id="KW-1185">Reference proteome</keyword>
<proteinExistence type="predicted"/>
<feature type="transmembrane region" description="Helical" evidence="1">
    <location>
        <begin position="200"/>
        <end position="218"/>
    </location>
</feature>
<organism evidence="2 3">
    <name type="scientific">Pedobacter agri</name>
    <dbReference type="NCBI Taxonomy" id="454586"/>
    <lineage>
        <taxon>Bacteria</taxon>
        <taxon>Pseudomonadati</taxon>
        <taxon>Bacteroidota</taxon>
        <taxon>Sphingobacteriia</taxon>
        <taxon>Sphingobacteriales</taxon>
        <taxon>Sphingobacteriaceae</taxon>
        <taxon>Pedobacter</taxon>
    </lineage>
</organism>
<dbReference type="AlphaFoldDB" id="A0A9X3DBU9"/>
<gene>
    <name evidence="2" type="ORF">OQZ29_08370</name>
</gene>
<feature type="transmembrane region" description="Helical" evidence="1">
    <location>
        <begin position="64"/>
        <end position="85"/>
    </location>
</feature>